<organism evidence="7 8">
    <name type="scientific">Chlamydomonas eustigma</name>
    <dbReference type="NCBI Taxonomy" id="1157962"/>
    <lineage>
        <taxon>Eukaryota</taxon>
        <taxon>Viridiplantae</taxon>
        <taxon>Chlorophyta</taxon>
        <taxon>core chlorophytes</taxon>
        <taxon>Chlorophyceae</taxon>
        <taxon>CS clade</taxon>
        <taxon>Chlamydomonadales</taxon>
        <taxon>Chlamydomonadaceae</taxon>
        <taxon>Chlamydomonas</taxon>
    </lineage>
</organism>
<dbReference type="OrthoDB" id="270720at2759"/>
<dbReference type="GO" id="GO:0001669">
    <property type="term" value="C:acrosomal vesicle"/>
    <property type="evidence" value="ECO:0007669"/>
    <property type="project" value="UniProtKB-SubCell"/>
</dbReference>
<dbReference type="SUPFAM" id="SSF82185">
    <property type="entry name" value="Histone H3 K4-specific methyltransferase SET7/9 N-terminal domain"/>
    <property type="match status" value="1"/>
</dbReference>
<comment type="function">
    <text evidence="5">Assembles a suppression complex (suppresome) by tethering SIRT1 and MDM2 to regulate composite modifications of p53/TP53. Confers both deacetylation-mediated functional inactivation, by SIRT1, and ubiquitination-dependent degradation, by MDM2, of p53/TP53, promoting a proliferative and cell survival behaviors. May play a role in the regulation of spermatogenesis.</text>
</comment>
<evidence type="ECO:0000256" key="1">
    <source>
        <dbReference type="ARBA" id="ARBA00004218"/>
    </source>
</evidence>
<accession>A0A250XLD1</accession>
<dbReference type="SMART" id="SM00698">
    <property type="entry name" value="MORN"/>
    <property type="match status" value="4"/>
</dbReference>
<keyword evidence="8" id="KW-1185">Reference proteome</keyword>
<evidence type="ECO:0000313" key="8">
    <source>
        <dbReference type="Proteomes" id="UP000232323"/>
    </source>
</evidence>
<keyword evidence="3" id="KW-0968">Cytoplasmic vesicle</keyword>
<evidence type="ECO:0000256" key="6">
    <source>
        <dbReference type="SAM" id="MobiDB-lite"/>
    </source>
</evidence>
<dbReference type="InterPro" id="IPR052472">
    <property type="entry name" value="MORN3"/>
</dbReference>
<comment type="subcellular location">
    <subcellularLocation>
        <location evidence="1">Cytoplasmic vesicle</location>
        <location evidence="1">Secretory vesicle</location>
        <location evidence="1">Acrosome</location>
    </subcellularLocation>
</comment>
<keyword evidence="2" id="KW-0677">Repeat</keyword>
<dbReference type="FunFam" id="2.20.110.10:FF:000002">
    <property type="entry name" value="Phosphatidylinositol 4-phosphate 5-kinase 8"/>
    <property type="match status" value="1"/>
</dbReference>
<reference evidence="7 8" key="1">
    <citation type="submission" date="2017-08" db="EMBL/GenBank/DDBJ databases">
        <title>Acidophilic green algal genome provides insights into adaptation to an acidic environment.</title>
        <authorList>
            <person name="Hirooka S."/>
            <person name="Hirose Y."/>
            <person name="Kanesaki Y."/>
            <person name="Higuchi S."/>
            <person name="Fujiwara T."/>
            <person name="Onuma R."/>
            <person name="Era A."/>
            <person name="Ohbayashi R."/>
            <person name="Uzuka A."/>
            <person name="Nozaki H."/>
            <person name="Yoshikawa H."/>
            <person name="Miyagishima S.Y."/>
        </authorList>
    </citation>
    <scope>NUCLEOTIDE SEQUENCE [LARGE SCALE GENOMIC DNA]</scope>
    <source>
        <strain evidence="7 8">NIES-2499</strain>
    </source>
</reference>
<dbReference type="Gene3D" id="2.20.110.10">
    <property type="entry name" value="Histone H3 K4-specific methyltransferase SET7/9 N-terminal domain"/>
    <property type="match status" value="2"/>
</dbReference>
<evidence type="ECO:0000256" key="5">
    <source>
        <dbReference type="ARBA" id="ARBA00045851"/>
    </source>
</evidence>
<dbReference type="Proteomes" id="UP000232323">
    <property type="component" value="Unassembled WGS sequence"/>
</dbReference>
<feature type="region of interest" description="Disordered" evidence="6">
    <location>
        <begin position="574"/>
        <end position="597"/>
    </location>
</feature>
<feature type="compositionally biased region" description="Polar residues" evidence="6">
    <location>
        <begin position="408"/>
        <end position="417"/>
    </location>
</feature>
<evidence type="ECO:0000313" key="7">
    <source>
        <dbReference type="EMBL" id="GAX83590.1"/>
    </source>
</evidence>
<dbReference type="Pfam" id="PF02493">
    <property type="entry name" value="MORN"/>
    <property type="match status" value="4"/>
</dbReference>
<dbReference type="GO" id="GO:0016020">
    <property type="term" value="C:membrane"/>
    <property type="evidence" value="ECO:0007669"/>
    <property type="project" value="UniProtKB-ARBA"/>
</dbReference>
<evidence type="ECO:0000256" key="3">
    <source>
        <dbReference type="ARBA" id="ARBA00023329"/>
    </source>
</evidence>
<name>A0A250XLD1_9CHLO</name>
<comment type="caution">
    <text evidence="7">The sequence shown here is derived from an EMBL/GenBank/DDBJ whole genome shotgun (WGS) entry which is preliminary data.</text>
</comment>
<protein>
    <recommendedName>
        <fullName evidence="4">MORN repeat-containing protein 3</fullName>
    </recommendedName>
</protein>
<evidence type="ECO:0000256" key="4">
    <source>
        <dbReference type="ARBA" id="ARBA00039854"/>
    </source>
</evidence>
<dbReference type="EMBL" id="BEGY01000102">
    <property type="protein sequence ID" value="GAX83590.1"/>
    <property type="molecule type" value="Genomic_DNA"/>
</dbReference>
<proteinExistence type="predicted"/>
<evidence type="ECO:0000256" key="2">
    <source>
        <dbReference type="ARBA" id="ARBA00022737"/>
    </source>
</evidence>
<dbReference type="PANTHER" id="PTHR46511">
    <property type="entry name" value="MORN REPEAT-CONTAINING PROTEIN 3"/>
    <property type="match status" value="1"/>
</dbReference>
<feature type="region of interest" description="Disordered" evidence="6">
    <location>
        <begin position="408"/>
        <end position="468"/>
    </location>
</feature>
<dbReference type="AlphaFoldDB" id="A0A250XLD1"/>
<dbReference type="PANTHER" id="PTHR46511:SF1">
    <property type="entry name" value="MORN REPEAT-CONTAINING PROTEIN 3"/>
    <property type="match status" value="1"/>
</dbReference>
<sequence>MIHVAIPEETVEGDVNRSNQPSRRNTSMNLSKTRVAYTDFPSTKYTEIERALHAVTLGRAQAAPRPTLPRRAAIRTWNATAKERNPLGSCLTGPGRAGKFGELITEKGSRYEGEVLAGRPHGYGKYFVSKATGWLLEYEGDWIQGIRQGHGIREYVNGEQYDGDFVAGARHGHGRYSFTNGDVYAGEWVDDRRTGHGTYLYSNGDIFVGNFIKDRKEGRGTLFMIGKLRKYIAEYVGNVPKCGTVLEIEDSDLEPLRGQMRDLTLTSKLDLASAGVRRALMPDLELQQPNKVLGVEVVALRKLRTELGGDMKLVQVHSGTLSDREIEMLRHSFTLMAAGDKLDCGLLPHQLRELVVMAGLDPAAPATRQLVELLLERRGPSEQHYRINFDDFMKVLIYFQEESTQVHPDMMDNNTMPVATEDEGSLPQDEGLGYGASDEALEPQDEGLGYGASDEALEPRDEGLGYGASDEALEPQATEPQHHQPNDEELVVDVVDGRSLAADEAFNPNVSAASYDEQEHTAAANGNEAVHNAHIEVVHNAHSVEDEAMHEHGGNGGAVAALEHPHLSHQVAAGVTSSSDDYVAGGTTPTATDLGLDSEVGVPAAPDERPLASGDVQHVVPFEIHVPDEDEGLPPSGVMIPCVPLVIDAPADEDVPAEAGRTEE</sequence>
<feature type="compositionally biased region" description="Polar residues" evidence="6">
    <location>
        <begin position="16"/>
        <end position="29"/>
    </location>
</feature>
<feature type="region of interest" description="Disordered" evidence="6">
    <location>
        <begin position="1"/>
        <end position="29"/>
    </location>
</feature>
<gene>
    <name evidence="7" type="ORF">CEUSTIGMA_g11015.t1</name>
</gene>
<dbReference type="InterPro" id="IPR003409">
    <property type="entry name" value="MORN"/>
</dbReference>